<dbReference type="EMBL" id="JAFFHB010000001">
    <property type="protein sequence ID" value="KAK4674277.1"/>
    <property type="molecule type" value="Genomic_DNA"/>
</dbReference>
<accession>A0ABR0I264</accession>
<comment type="caution">
    <text evidence="2">The sequence shown here is derived from an EMBL/GenBank/DDBJ whole genome shotgun (WGS) entry which is preliminary data.</text>
</comment>
<sequence length="260" mass="28940">MCRQDDGTPGRRWWSRVLQVWSQPVKRQRRGSCSAWLLSCWSGWTVPCRRLPHSAAGSLSRLAPACPARTASVPASQLPHCAPEFESHTSFPGTKPFRPCVKTFSDSSRCRFCPFAVENHPYPEPWSELRPTTSANSHPAQGNSLSPFCSACSLVATLLPHPSAALRTRLHRVHHCITFDARYCCLFVFLFFCFQPSSSDTNSHEKPNISQPWPPRPSSRSSASSQVMVPSARHVCSSPTQRMLSPANTSPRYSTTTLRA</sequence>
<dbReference type="Proteomes" id="UP001326199">
    <property type="component" value="Unassembled WGS sequence"/>
</dbReference>
<feature type="compositionally biased region" description="Low complexity" evidence="1">
    <location>
        <begin position="218"/>
        <end position="232"/>
    </location>
</feature>
<name>A0ABR0I264_9PEZI</name>
<feature type="compositionally biased region" description="Polar residues" evidence="1">
    <location>
        <begin position="237"/>
        <end position="260"/>
    </location>
</feature>
<keyword evidence="3" id="KW-1185">Reference proteome</keyword>
<gene>
    <name evidence="2" type="ORF">QC763_119070</name>
</gene>
<dbReference type="GeneID" id="87928836"/>
<evidence type="ECO:0000313" key="2">
    <source>
        <dbReference type="EMBL" id="KAK4674277.1"/>
    </source>
</evidence>
<protein>
    <submittedName>
        <fullName evidence="2">Uncharacterized protein</fullName>
    </submittedName>
</protein>
<proteinExistence type="predicted"/>
<reference evidence="2 3" key="1">
    <citation type="journal article" date="2023" name="bioRxiv">
        <title>High-quality genome assemblies of four members of thePodospora anserinaspecies complex.</title>
        <authorList>
            <person name="Ament-Velasquez S.L."/>
            <person name="Vogan A.A."/>
            <person name="Wallerman O."/>
            <person name="Hartmann F."/>
            <person name="Gautier V."/>
            <person name="Silar P."/>
            <person name="Giraud T."/>
            <person name="Johannesson H."/>
        </authorList>
    </citation>
    <scope>NUCLEOTIDE SEQUENCE [LARGE SCALE GENOMIC DNA]</scope>
    <source>
        <strain evidence="2 3">CBS 411.78</strain>
    </source>
</reference>
<feature type="region of interest" description="Disordered" evidence="1">
    <location>
        <begin position="204"/>
        <end position="260"/>
    </location>
</feature>
<organism evidence="2 3">
    <name type="scientific">Podospora pseudopauciseta</name>
    <dbReference type="NCBI Taxonomy" id="2093780"/>
    <lineage>
        <taxon>Eukaryota</taxon>
        <taxon>Fungi</taxon>
        <taxon>Dikarya</taxon>
        <taxon>Ascomycota</taxon>
        <taxon>Pezizomycotina</taxon>
        <taxon>Sordariomycetes</taxon>
        <taxon>Sordariomycetidae</taxon>
        <taxon>Sordariales</taxon>
        <taxon>Podosporaceae</taxon>
        <taxon>Podospora</taxon>
    </lineage>
</organism>
<evidence type="ECO:0000256" key="1">
    <source>
        <dbReference type="SAM" id="MobiDB-lite"/>
    </source>
</evidence>
<evidence type="ECO:0000313" key="3">
    <source>
        <dbReference type="Proteomes" id="UP001326199"/>
    </source>
</evidence>
<dbReference type="RefSeq" id="XP_062771599.1">
    <property type="nucleotide sequence ID" value="XM_062908493.1"/>
</dbReference>